<dbReference type="PANTHER" id="PTHR42637:SF1">
    <property type="entry name" value="TRNA 2-(METHYLSULFANYL)-N(6)-ISOPENTENYLADENOSINE(37) HYDROXYLASE"/>
    <property type="match status" value="1"/>
</dbReference>
<dbReference type="EMBL" id="JADKFW010000021">
    <property type="protein sequence ID" value="MBK9719788.1"/>
    <property type="molecule type" value="Genomic_DNA"/>
</dbReference>
<dbReference type="Pfam" id="PF06175">
    <property type="entry name" value="MiaE"/>
    <property type="match status" value="1"/>
</dbReference>
<dbReference type="Proteomes" id="UP000808349">
    <property type="component" value="Unassembled WGS sequence"/>
</dbReference>
<dbReference type="GO" id="GO:0006400">
    <property type="term" value="P:tRNA modification"/>
    <property type="evidence" value="ECO:0007669"/>
    <property type="project" value="InterPro"/>
</dbReference>
<gene>
    <name evidence="1" type="ORF">IPO85_20185</name>
</gene>
<accession>A0A9D7XJL7</accession>
<organism evidence="1 2">
    <name type="scientific">Candidatus Defluviibacterium haderslevense</name>
    <dbReference type="NCBI Taxonomy" id="2981993"/>
    <lineage>
        <taxon>Bacteria</taxon>
        <taxon>Pseudomonadati</taxon>
        <taxon>Bacteroidota</taxon>
        <taxon>Saprospiria</taxon>
        <taxon>Saprospirales</taxon>
        <taxon>Saprospiraceae</taxon>
        <taxon>Candidatus Defluviibacterium</taxon>
    </lineage>
</organism>
<protein>
    <submittedName>
        <fullName evidence="1">tRNA-(Ms[2]io[6]A)-hydroxylase</fullName>
    </submittedName>
</protein>
<dbReference type="GO" id="GO:0045301">
    <property type="term" value="F:tRNA 2-(methylsulfanyl)-N(6)-isopentenyladenosine(37) hydroxylase activity"/>
    <property type="evidence" value="ECO:0007669"/>
    <property type="project" value="InterPro"/>
</dbReference>
<comment type="caution">
    <text evidence="1">The sequence shown here is derived from an EMBL/GenBank/DDBJ whole genome shotgun (WGS) entry which is preliminary data.</text>
</comment>
<dbReference type="PANTHER" id="PTHR42637">
    <property type="entry name" value="TRNA-(MS[2]IO[6]A)-HYDROXYLASE"/>
    <property type="match status" value="1"/>
</dbReference>
<evidence type="ECO:0000313" key="1">
    <source>
        <dbReference type="EMBL" id="MBK9719788.1"/>
    </source>
</evidence>
<dbReference type="InterPro" id="IPR009078">
    <property type="entry name" value="Ferritin-like_SF"/>
</dbReference>
<dbReference type="InterPro" id="IPR012347">
    <property type="entry name" value="Ferritin-like"/>
</dbReference>
<dbReference type="PIRSF" id="PIRSF020736">
    <property type="entry name" value="MiaE"/>
    <property type="match status" value="1"/>
</dbReference>
<name>A0A9D7XJL7_9BACT</name>
<dbReference type="SUPFAM" id="SSF47240">
    <property type="entry name" value="Ferritin-like"/>
    <property type="match status" value="1"/>
</dbReference>
<dbReference type="Gene3D" id="1.20.1260.10">
    <property type="match status" value="1"/>
</dbReference>
<dbReference type="AlphaFoldDB" id="A0A9D7XJL7"/>
<sequence length="201" mass="23504">MHPEKELTTLGLHLPTDPRWANLAAMSLEEILTDHAFCEQKAASAGISLIQLFPDKKELVQQVSEVVAEEWEHFKMVVKELENRNLKLGFQRKDIYVTELLKFVKKGGSRDERLLDLLLLSAVIEARSCERFRLLSLELKEQNLRDFYHQFVISEAGHYRLFLNLAERYLGKEKTWKRWQEFLDYEAQVMADIGLRAGSMH</sequence>
<reference evidence="1 2" key="1">
    <citation type="submission" date="2020-10" db="EMBL/GenBank/DDBJ databases">
        <title>Connecting structure to function with the recovery of over 1000 high-quality activated sludge metagenome-assembled genomes encoding full-length rRNA genes using long-read sequencing.</title>
        <authorList>
            <person name="Singleton C.M."/>
            <person name="Petriglieri F."/>
            <person name="Kristensen J.M."/>
            <person name="Kirkegaard R.H."/>
            <person name="Michaelsen T.Y."/>
            <person name="Andersen M.H."/>
            <person name="Karst S.M."/>
            <person name="Dueholm M.S."/>
            <person name="Nielsen P.H."/>
            <person name="Albertsen M."/>
        </authorList>
    </citation>
    <scope>NUCLEOTIDE SEQUENCE [LARGE SCALE GENOMIC DNA]</scope>
    <source>
        <strain evidence="1">Ribe_18-Q3-R11-54_BAT3C.373</strain>
    </source>
</reference>
<evidence type="ECO:0000313" key="2">
    <source>
        <dbReference type="Proteomes" id="UP000808349"/>
    </source>
</evidence>
<dbReference type="InterPro" id="IPR010386">
    <property type="entry name" value="tRNA-Hydrxlase_MiaE"/>
</dbReference>
<dbReference type="CDD" id="cd07910">
    <property type="entry name" value="MiaE"/>
    <property type="match status" value="1"/>
</dbReference>
<proteinExistence type="predicted"/>